<evidence type="ECO:0000256" key="1">
    <source>
        <dbReference type="SAM" id="MobiDB-lite"/>
    </source>
</evidence>
<accession>A0A8J3JI86</accession>
<keyword evidence="4" id="KW-1185">Reference proteome</keyword>
<keyword evidence="2" id="KW-1133">Transmembrane helix</keyword>
<reference evidence="3 4" key="1">
    <citation type="submission" date="2021-01" db="EMBL/GenBank/DDBJ databases">
        <title>Whole genome shotgun sequence of Catellatospora bangladeshensis NBRC 107357.</title>
        <authorList>
            <person name="Komaki H."/>
            <person name="Tamura T."/>
        </authorList>
    </citation>
    <scope>NUCLEOTIDE SEQUENCE [LARGE SCALE GENOMIC DNA]</scope>
    <source>
        <strain evidence="3 4">NBRC 107357</strain>
    </source>
</reference>
<feature type="transmembrane region" description="Helical" evidence="2">
    <location>
        <begin position="36"/>
        <end position="56"/>
    </location>
</feature>
<proteinExistence type="predicted"/>
<evidence type="ECO:0000313" key="3">
    <source>
        <dbReference type="EMBL" id="GIF80947.1"/>
    </source>
</evidence>
<protein>
    <submittedName>
        <fullName evidence="3">Uncharacterized protein</fullName>
    </submittedName>
</protein>
<keyword evidence="2" id="KW-0472">Membrane</keyword>
<feature type="region of interest" description="Disordered" evidence="1">
    <location>
        <begin position="94"/>
        <end position="146"/>
    </location>
</feature>
<sequence length="268" mass="27316">MVEQTRPTPGSRSNALSAIATAVSTVVALLEFLTDLGALAVVLLGATALAFAIWGLARTWINRQAVPAAFLVLGVIAASAAVGAAGDRLLRPEPAVTTAGPSAGPSATTLSPAADPSPTGLPSASAPASPSTTASPQATGAPGEPAVKRAAQGITLPTYYSLDLDADTPNWSVVRGSVDGWDIRAAVGVGPYGIASFRDLTYVSGEPTHDTCVTATALQRGIEQEKTRSGTAFCVKTDQGRWAWVKITSVNAKSGDVKLDLHVWEAAA</sequence>
<feature type="transmembrane region" description="Helical" evidence="2">
    <location>
        <begin position="68"/>
        <end position="86"/>
    </location>
</feature>
<feature type="transmembrane region" description="Helical" evidence="2">
    <location>
        <begin position="12"/>
        <end position="30"/>
    </location>
</feature>
<dbReference type="AlphaFoldDB" id="A0A8J3JI86"/>
<evidence type="ECO:0000256" key="2">
    <source>
        <dbReference type="SAM" id="Phobius"/>
    </source>
</evidence>
<gene>
    <name evidence="3" type="ORF">Cba03nite_22960</name>
</gene>
<dbReference type="RefSeq" id="WP_203745008.1">
    <property type="nucleotide sequence ID" value="NZ_BONF01000011.1"/>
</dbReference>
<dbReference type="EMBL" id="BONF01000011">
    <property type="protein sequence ID" value="GIF80947.1"/>
    <property type="molecule type" value="Genomic_DNA"/>
</dbReference>
<dbReference type="Proteomes" id="UP000601223">
    <property type="component" value="Unassembled WGS sequence"/>
</dbReference>
<evidence type="ECO:0000313" key="4">
    <source>
        <dbReference type="Proteomes" id="UP000601223"/>
    </source>
</evidence>
<comment type="caution">
    <text evidence="3">The sequence shown here is derived from an EMBL/GenBank/DDBJ whole genome shotgun (WGS) entry which is preliminary data.</text>
</comment>
<feature type="compositionally biased region" description="Low complexity" evidence="1">
    <location>
        <begin position="116"/>
        <end position="143"/>
    </location>
</feature>
<organism evidence="3 4">
    <name type="scientific">Catellatospora bangladeshensis</name>
    <dbReference type="NCBI Taxonomy" id="310355"/>
    <lineage>
        <taxon>Bacteria</taxon>
        <taxon>Bacillati</taxon>
        <taxon>Actinomycetota</taxon>
        <taxon>Actinomycetes</taxon>
        <taxon>Micromonosporales</taxon>
        <taxon>Micromonosporaceae</taxon>
        <taxon>Catellatospora</taxon>
    </lineage>
</organism>
<keyword evidence="2" id="KW-0812">Transmembrane</keyword>
<name>A0A8J3JI86_9ACTN</name>